<dbReference type="CDD" id="cd04196">
    <property type="entry name" value="GT_2_like_d"/>
    <property type="match status" value="1"/>
</dbReference>
<dbReference type="InterPro" id="IPR029044">
    <property type="entry name" value="Nucleotide-diphossugar_trans"/>
</dbReference>
<dbReference type="PANTHER" id="PTHR22916">
    <property type="entry name" value="GLYCOSYLTRANSFERASE"/>
    <property type="match status" value="1"/>
</dbReference>
<evidence type="ECO:0000313" key="3">
    <source>
        <dbReference type="Proteomes" id="UP000000343"/>
    </source>
</evidence>
<gene>
    <name evidence="2" type="ordered locus">AciX9_3864</name>
</gene>
<feature type="domain" description="Glycosyltransferase 2-like" evidence="1">
    <location>
        <begin position="11"/>
        <end position="119"/>
    </location>
</feature>
<dbReference type="Pfam" id="PF00535">
    <property type="entry name" value="Glycos_transf_2"/>
    <property type="match status" value="1"/>
</dbReference>
<dbReference type="RefSeq" id="WP_013582168.1">
    <property type="nucleotide sequence ID" value="NC_015065.1"/>
</dbReference>
<accession>E8X6J7</accession>
<reference evidence="3" key="1">
    <citation type="submission" date="2011-01" db="EMBL/GenBank/DDBJ databases">
        <title>Complete sequence of plasmid2 of Acidobacterium sp. MP5ACTX9.</title>
        <authorList>
            <consortium name="US DOE Joint Genome Institute"/>
            <person name="Lucas S."/>
            <person name="Copeland A."/>
            <person name="Lapidus A."/>
            <person name="Cheng J.-F."/>
            <person name="Goodwin L."/>
            <person name="Pitluck S."/>
            <person name="Teshima H."/>
            <person name="Detter J.C."/>
            <person name="Han C."/>
            <person name="Tapia R."/>
            <person name="Land M."/>
            <person name="Hauser L."/>
            <person name="Kyrpides N."/>
            <person name="Ivanova N."/>
            <person name="Ovchinnikova G."/>
            <person name="Pagani I."/>
            <person name="Rawat S.R."/>
            <person name="Mannisto M."/>
            <person name="Haggblom M.M."/>
            <person name="Woyke T."/>
        </authorList>
    </citation>
    <scope>NUCLEOTIDE SEQUENCE [LARGE SCALE GENOMIC DNA]</scope>
    <source>
        <strain evidence="3">MP5ACTX9</strain>
        <plasmid evidence="3">Plasmid pACIX902</plasmid>
    </source>
</reference>
<dbReference type="AlphaFoldDB" id="E8X6J7"/>
<keyword evidence="3" id="KW-1185">Reference proteome</keyword>
<proteinExistence type="predicted"/>
<dbReference type="PANTHER" id="PTHR22916:SF3">
    <property type="entry name" value="UDP-GLCNAC:BETAGAL BETA-1,3-N-ACETYLGLUCOSAMINYLTRANSFERASE-LIKE PROTEIN 1"/>
    <property type="match status" value="1"/>
</dbReference>
<dbReference type="HOGENOM" id="CLU_025996_2_0_0"/>
<dbReference type="KEGG" id="acm:AciX9_3864"/>
<evidence type="ECO:0000259" key="1">
    <source>
        <dbReference type="Pfam" id="PF00535"/>
    </source>
</evidence>
<geneLocation type="plasmid" evidence="2 3">
    <name>pACIX902</name>
</geneLocation>
<sequence length="337" mass="38191">MSQPQNCLAISVAMCTYNGMRYLPEQLKSFSEQQRLPDELVICDDASSDGTPDLLQEFARTAAFPVHVHENSQNMGYSRNFMQAVEFCTGDVIALSDQDDLWYPHKLERIEELFVEHSEAGGIFSNGDLVDSLSARLPGDLWGSFSFDSGSQRHVANDDAVKVLLRRNVVTGMAFAFRSSYRQVVRRMPPHWPHDFWLALMIAAESRLLPCPEHLVAYRVHTNQQIGVPINGAEKRGLLRGKGLGHYRARSRERNLREYTRDAVQFESLIEASKSDSHLAEAVWLPQAAAKARHMRRVVHQLESGRAARWVSALTHWNSYRLYAPTGLKALARDLML</sequence>
<name>E8X6J7_GRATM</name>
<organism evidence="3">
    <name type="scientific">Granulicella tundricola (strain ATCC BAA-1859 / DSM 23138 / MP5ACTX9)</name>
    <dbReference type="NCBI Taxonomy" id="1198114"/>
    <lineage>
        <taxon>Bacteria</taxon>
        <taxon>Pseudomonadati</taxon>
        <taxon>Acidobacteriota</taxon>
        <taxon>Terriglobia</taxon>
        <taxon>Terriglobales</taxon>
        <taxon>Acidobacteriaceae</taxon>
        <taxon>Granulicella</taxon>
    </lineage>
</organism>
<keyword evidence="2" id="KW-0614">Plasmid</keyword>
<dbReference type="EMBL" id="CP002482">
    <property type="protein sequence ID" value="ADW71147.1"/>
    <property type="molecule type" value="Genomic_DNA"/>
</dbReference>
<dbReference type="OrthoDB" id="9802649at2"/>
<dbReference type="Proteomes" id="UP000000343">
    <property type="component" value="Plasmid pACIX902"/>
</dbReference>
<dbReference type="GO" id="GO:0016758">
    <property type="term" value="F:hexosyltransferase activity"/>
    <property type="evidence" value="ECO:0007669"/>
    <property type="project" value="UniProtKB-ARBA"/>
</dbReference>
<dbReference type="SUPFAM" id="SSF53448">
    <property type="entry name" value="Nucleotide-diphospho-sugar transferases"/>
    <property type="match status" value="1"/>
</dbReference>
<dbReference type="Gene3D" id="3.90.550.10">
    <property type="entry name" value="Spore Coat Polysaccharide Biosynthesis Protein SpsA, Chain A"/>
    <property type="match status" value="1"/>
</dbReference>
<dbReference type="InterPro" id="IPR001173">
    <property type="entry name" value="Glyco_trans_2-like"/>
</dbReference>
<keyword evidence="2" id="KW-0808">Transferase</keyword>
<protein>
    <submittedName>
        <fullName evidence="2">Glycosyl transferase family 2</fullName>
    </submittedName>
</protein>
<evidence type="ECO:0000313" key="2">
    <source>
        <dbReference type="EMBL" id="ADW71147.1"/>
    </source>
</evidence>